<accession>A0A483CX11</accession>
<dbReference type="Pfam" id="PF04015">
    <property type="entry name" value="DUF362"/>
    <property type="match status" value="1"/>
</dbReference>
<dbReference type="Pfam" id="PF13237">
    <property type="entry name" value="Fer4_10"/>
    <property type="match status" value="1"/>
</dbReference>
<dbReference type="SUPFAM" id="SSF54862">
    <property type="entry name" value="4Fe-4S ferredoxins"/>
    <property type="match status" value="1"/>
</dbReference>
<dbReference type="PROSITE" id="PS00198">
    <property type="entry name" value="4FE4S_FER_1"/>
    <property type="match status" value="2"/>
</dbReference>
<dbReference type="AlphaFoldDB" id="A0A483CX11"/>
<dbReference type="Gene3D" id="3.30.70.20">
    <property type="match status" value="1"/>
</dbReference>
<feature type="domain" description="4Fe-4S ferredoxin-type" evidence="5">
    <location>
        <begin position="295"/>
        <end position="324"/>
    </location>
</feature>
<keyword evidence="7" id="KW-1185">Reference proteome</keyword>
<dbReference type="OrthoDB" id="2837at2157"/>
<keyword evidence="3" id="KW-0408">Iron</keyword>
<sequence>MHNAVSIVGCPSYGVDDVSLSIGASLHPIGGIGAVVKPGMRTIVIPDLTGTHSRVVRAVVEAVEGAGGAPVIGYSPDGGAGTLRRLLAKTGIQDVIDECGCESVCLDDDTEMIPAPGALTFRRLMVAREVLDADAVICLPTLKSTCLNGYSGAVSFLCHYMPRAARIAYRRHVCSDPALYADLLLDVHATVPPSLSIMEGIAGIRGPDGPGFIMASTSSTVLDYTAAAAVGLDPLSVPTIGRAYGRGEGPGSLSEIRVFGTPPPGFSPGDGVVHPAGREKGPSLAVRLADRTLAARPLIDAERCTGCGVCADLCPTGAIRMKASALPRIRVAECIRCLRCQERCPADAVVVGLPLLARLFR</sequence>
<keyword evidence="1" id="KW-0004">4Fe-4S</keyword>
<dbReference type="InterPro" id="IPR017896">
    <property type="entry name" value="4Fe4S_Fe-S-bd"/>
</dbReference>
<name>A0A483CX11_9EURY</name>
<proteinExistence type="predicted"/>
<dbReference type="GO" id="GO:0051539">
    <property type="term" value="F:4 iron, 4 sulfur cluster binding"/>
    <property type="evidence" value="ECO:0007669"/>
    <property type="project" value="UniProtKB-KW"/>
</dbReference>
<dbReference type="InterPro" id="IPR050157">
    <property type="entry name" value="PSI_iron-sulfur_center"/>
</dbReference>
<keyword evidence="2" id="KW-0479">Metal-binding</keyword>
<feature type="domain" description="4Fe-4S ferredoxin-type" evidence="5">
    <location>
        <begin position="325"/>
        <end position="354"/>
    </location>
</feature>
<dbReference type="Proteomes" id="UP000292580">
    <property type="component" value="Unassembled WGS sequence"/>
</dbReference>
<dbReference type="InterPro" id="IPR017900">
    <property type="entry name" value="4Fe4S_Fe_S_CS"/>
</dbReference>
<comment type="caution">
    <text evidence="6">The sequence shown here is derived from an EMBL/GenBank/DDBJ whole genome shotgun (WGS) entry which is preliminary data.</text>
</comment>
<evidence type="ECO:0000259" key="5">
    <source>
        <dbReference type="PROSITE" id="PS51379"/>
    </source>
</evidence>
<dbReference type="InterPro" id="IPR007160">
    <property type="entry name" value="DUF362"/>
</dbReference>
<keyword evidence="4" id="KW-0411">Iron-sulfur</keyword>
<dbReference type="PANTHER" id="PTHR24960">
    <property type="entry name" value="PHOTOSYSTEM I IRON-SULFUR CENTER-RELATED"/>
    <property type="match status" value="1"/>
</dbReference>
<dbReference type="GO" id="GO:0016491">
    <property type="term" value="F:oxidoreductase activity"/>
    <property type="evidence" value="ECO:0007669"/>
    <property type="project" value="UniProtKB-ARBA"/>
</dbReference>
<reference evidence="6 7" key="1">
    <citation type="submission" date="2017-11" db="EMBL/GenBank/DDBJ databases">
        <title>Isolation and Characterization of Methanofollis Species from Methane Seep Offshore SW Taiwan.</title>
        <authorList>
            <person name="Teng N.-H."/>
            <person name="Lai M.-C."/>
            <person name="Chen S.-C."/>
        </authorList>
    </citation>
    <scope>NUCLEOTIDE SEQUENCE [LARGE SCALE GENOMIC DNA]</scope>
    <source>
        <strain evidence="6 7">FWC-SCC2</strain>
    </source>
</reference>
<evidence type="ECO:0000256" key="3">
    <source>
        <dbReference type="ARBA" id="ARBA00023004"/>
    </source>
</evidence>
<evidence type="ECO:0000256" key="4">
    <source>
        <dbReference type="ARBA" id="ARBA00023014"/>
    </source>
</evidence>
<evidence type="ECO:0000256" key="2">
    <source>
        <dbReference type="ARBA" id="ARBA00022723"/>
    </source>
</evidence>
<dbReference type="GO" id="GO:0046872">
    <property type="term" value="F:metal ion binding"/>
    <property type="evidence" value="ECO:0007669"/>
    <property type="project" value="UniProtKB-KW"/>
</dbReference>
<dbReference type="PANTHER" id="PTHR24960:SF79">
    <property type="entry name" value="PHOTOSYSTEM I IRON-SULFUR CENTER"/>
    <property type="match status" value="1"/>
</dbReference>
<dbReference type="EMBL" id="PGCL01000001">
    <property type="protein sequence ID" value="TAJ45830.1"/>
    <property type="molecule type" value="Genomic_DNA"/>
</dbReference>
<evidence type="ECO:0000313" key="6">
    <source>
        <dbReference type="EMBL" id="TAJ45830.1"/>
    </source>
</evidence>
<gene>
    <name evidence="6" type="ORF">CUJ86_00345</name>
</gene>
<protein>
    <recommendedName>
        <fullName evidence="5">4Fe-4S ferredoxin-type domain-containing protein</fullName>
    </recommendedName>
</protein>
<organism evidence="6 7">
    <name type="scientific">Methanofollis fontis</name>
    <dbReference type="NCBI Taxonomy" id="2052832"/>
    <lineage>
        <taxon>Archaea</taxon>
        <taxon>Methanobacteriati</taxon>
        <taxon>Methanobacteriota</taxon>
        <taxon>Stenosarchaea group</taxon>
        <taxon>Methanomicrobia</taxon>
        <taxon>Methanomicrobiales</taxon>
        <taxon>Methanomicrobiaceae</taxon>
        <taxon>Methanofollis</taxon>
    </lineage>
</organism>
<evidence type="ECO:0000256" key="1">
    <source>
        <dbReference type="ARBA" id="ARBA00022485"/>
    </source>
</evidence>
<dbReference type="PROSITE" id="PS51379">
    <property type="entry name" value="4FE4S_FER_2"/>
    <property type="match status" value="2"/>
</dbReference>
<evidence type="ECO:0000313" key="7">
    <source>
        <dbReference type="Proteomes" id="UP000292580"/>
    </source>
</evidence>